<dbReference type="Proteomes" id="UP000033556">
    <property type="component" value="Unassembled WGS sequence"/>
</dbReference>
<keyword evidence="2" id="KW-1185">Reference proteome</keyword>
<dbReference type="RefSeq" id="WP_041860512.1">
    <property type="nucleotide sequence ID" value="NZ_LANR01000001.1"/>
</dbReference>
<organism evidence="1 2">
    <name type="scientific">Rickettsia amblyommatis str. Ac/Pa</name>
    <dbReference type="NCBI Taxonomy" id="1359164"/>
    <lineage>
        <taxon>Bacteria</taxon>
        <taxon>Pseudomonadati</taxon>
        <taxon>Pseudomonadota</taxon>
        <taxon>Alphaproteobacteria</taxon>
        <taxon>Rickettsiales</taxon>
        <taxon>Rickettsiaceae</taxon>
        <taxon>Rickettsieae</taxon>
        <taxon>Rickettsia</taxon>
        <taxon>spotted fever group</taxon>
    </lineage>
</organism>
<dbReference type="PATRIC" id="fig|1359164.3.peg.1242"/>
<sequence length="75" mass="8776">MPEGSLKALLKLGRDLNNIINEKLETMNSKNLLPYHVQRFELYKYTAKYNALSDERKIAQKIRLAKDLNTIIKKN</sequence>
<comment type="caution">
    <text evidence="1">The sequence shown here is derived from an EMBL/GenBank/DDBJ whole genome shotgun (WGS) entry which is preliminary data.</text>
</comment>
<protein>
    <submittedName>
        <fullName evidence="1">Uncharacterized protein</fullName>
    </submittedName>
</protein>
<evidence type="ECO:0000313" key="2">
    <source>
        <dbReference type="Proteomes" id="UP000033556"/>
    </source>
</evidence>
<proteinExistence type="predicted"/>
<dbReference type="AlphaFoldDB" id="A0A0F3N3K5"/>
<name>A0A0F3N3K5_RICAM</name>
<reference evidence="1 2" key="1">
    <citation type="submission" date="2015-01" db="EMBL/GenBank/DDBJ databases">
        <title>Genome Sequencing of Rickettsiales.</title>
        <authorList>
            <person name="Daugherty S.C."/>
            <person name="Su Q."/>
            <person name="Abolude K."/>
            <person name="Beier-Sexton M."/>
            <person name="Carlyon J.A."/>
            <person name="Carter R."/>
            <person name="Day N.P."/>
            <person name="Dumler S.J."/>
            <person name="Dyachenko V."/>
            <person name="Godinez A."/>
            <person name="Kurtti T.J."/>
            <person name="Lichay M."/>
            <person name="Mullins K.E."/>
            <person name="Ott S."/>
            <person name="Pappas-Brown V."/>
            <person name="Paris D.H."/>
            <person name="Patel P."/>
            <person name="Richards A.L."/>
            <person name="Sadzewicz L."/>
            <person name="Sears K."/>
            <person name="Seidman D."/>
            <person name="Sengamalay N."/>
            <person name="Stenos J."/>
            <person name="Tallon L.J."/>
            <person name="Vincent G."/>
            <person name="Fraser C.M."/>
            <person name="Munderloh U."/>
            <person name="Dunning-Hotopp J.C."/>
        </authorList>
    </citation>
    <scope>NUCLEOTIDE SEQUENCE [LARGE SCALE GENOMIC DNA]</scope>
    <source>
        <strain evidence="1 2">Ac/Pa</strain>
    </source>
</reference>
<evidence type="ECO:0000313" key="1">
    <source>
        <dbReference type="EMBL" id="KJV62237.1"/>
    </source>
</evidence>
<gene>
    <name evidence="1" type="ORF">APHACPA_1258</name>
</gene>
<accession>A0A0F3N3K5</accession>
<dbReference type="EMBL" id="LANR01000001">
    <property type="protein sequence ID" value="KJV62237.1"/>
    <property type="molecule type" value="Genomic_DNA"/>
</dbReference>